<keyword evidence="3" id="KW-1185">Reference proteome</keyword>
<organism evidence="2 3">
    <name type="scientific">Prevotella micans F0438</name>
    <dbReference type="NCBI Taxonomy" id="883158"/>
    <lineage>
        <taxon>Bacteria</taxon>
        <taxon>Pseudomonadati</taxon>
        <taxon>Bacteroidota</taxon>
        <taxon>Bacteroidia</taxon>
        <taxon>Bacteroidales</taxon>
        <taxon>Prevotellaceae</taxon>
        <taxon>Prevotella</taxon>
    </lineage>
</organism>
<feature type="transmembrane region" description="Helical" evidence="1">
    <location>
        <begin position="12"/>
        <end position="31"/>
    </location>
</feature>
<evidence type="ECO:0000256" key="1">
    <source>
        <dbReference type="SAM" id="Phobius"/>
    </source>
</evidence>
<dbReference type="EMBL" id="AGWK01000018">
    <property type="protein sequence ID" value="EHO72845.1"/>
    <property type="molecule type" value="Genomic_DNA"/>
</dbReference>
<keyword evidence="1" id="KW-0472">Membrane</keyword>
<keyword evidence="1" id="KW-0812">Transmembrane</keyword>
<dbReference type="AlphaFoldDB" id="H1Q117"/>
<dbReference type="RefSeq" id="WP_006951658.1">
    <property type="nucleotide sequence ID" value="NZ_JH594521.1"/>
</dbReference>
<protein>
    <submittedName>
        <fullName evidence="2">Uncharacterized protein</fullName>
    </submittedName>
</protein>
<feature type="transmembrane region" description="Helical" evidence="1">
    <location>
        <begin position="67"/>
        <end position="84"/>
    </location>
</feature>
<evidence type="ECO:0000313" key="3">
    <source>
        <dbReference type="Proteomes" id="UP000016023"/>
    </source>
</evidence>
<gene>
    <name evidence="2" type="ORF">HMPREF9140_00605</name>
</gene>
<keyword evidence="1" id="KW-1133">Transmembrane helix</keyword>
<dbReference type="Proteomes" id="UP000016023">
    <property type="component" value="Unassembled WGS sequence"/>
</dbReference>
<feature type="transmembrane region" description="Helical" evidence="1">
    <location>
        <begin position="37"/>
        <end position="55"/>
    </location>
</feature>
<feature type="transmembrane region" description="Helical" evidence="1">
    <location>
        <begin position="104"/>
        <end position="127"/>
    </location>
</feature>
<dbReference type="STRING" id="883158.HMPREF9140_00605"/>
<dbReference type="HOGENOM" id="CLU_157943_0_0_10"/>
<sequence>MKQLNRTEITLLLLGGLIMVLSAGLYVFFIMQNVVCWSMLLGAGLFVSIQMRQSYEGSNITIRRLRKILGLSGVCFILAGGFMVEDSYHFLESLFSGSASNYSLYINIFHHNWVVLLLVASILEIYVTHRISYELKKENEKCG</sequence>
<reference evidence="2 3" key="1">
    <citation type="submission" date="2011-12" db="EMBL/GenBank/DDBJ databases">
        <title>The Genome Sequence of Prevotella micans F0438.</title>
        <authorList>
            <consortium name="The Broad Institute Genome Sequencing Platform"/>
            <person name="Earl A."/>
            <person name="Ward D."/>
            <person name="Feldgarden M."/>
            <person name="Gevers D."/>
            <person name="Izard J."/>
            <person name="Baranova O.V."/>
            <person name="Blanton J.M."/>
            <person name="Wade W.G."/>
            <person name="Dewhirst F.E."/>
            <person name="Young S.K."/>
            <person name="Zeng Q."/>
            <person name="Gargeya S."/>
            <person name="Fitzgerald M."/>
            <person name="Haas B."/>
            <person name="Abouelleil A."/>
            <person name="Alvarado L."/>
            <person name="Arachchi H.M."/>
            <person name="Berlin A."/>
            <person name="Chapman S.B."/>
            <person name="Gearin G."/>
            <person name="Goldberg J."/>
            <person name="Griggs A."/>
            <person name="Gujja S."/>
            <person name="Hansen M."/>
            <person name="Heiman D."/>
            <person name="Howarth C."/>
            <person name="Larimer J."/>
            <person name="Lui A."/>
            <person name="MacDonald P.J.P."/>
            <person name="McCowen C."/>
            <person name="Montmayeur A."/>
            <person name="Murphy C."/>
            <person name="Neiman D."/>
            <person name="Pearson M."/>
            <person name="Priest M."/>
            <person name="Roberts A."/>
            <person name="Saif S."/>
            <person name="Shea T."/>
            <person name="Sisk P."/>
            <person name="Stolte C."/>
            <person name="Sykes S."/>
            <person name="Wortman J."/>
            <person name="Nusbaum C."/>
            <person name="Birren B."/>
        </authorList>
    </citation>
    <scope>NUCLEOTIDE SEQUENCE [LARGE SCALE GENOMIC DNA]</scope>
    <source>
        <strain evidence="2 3">F0438</strain>
    </source>
</reference>
<dbReference type="PATRIC" id="fig|883158.3.peg.618"/>
<proteinExistence type="predicted"/>
<name>H1Q117_9BACT</name>
<comment type="caution">
    <text evidence="2">The sequence shown here is derived from an EMBL/GenBank/DDBJ whole genome shotgun (WGS) entry which is preliminary data.</text>
</comment>
<evidence type="ECO:0000313" key="2">
    <source>
        <dbReference type="EMBL" id="EHO72845.1"/>
    </source>
</evidence>
<accession>H1Q117</accession>